<dbReference type="EMBL" id="BMJG01000012">
    <property type="protein sequence ID" value="GGC44612.1"/>
    <property type="molecule type" value="Genomic_DNA"/>
</dbReference>
<comment type="caution">
    <text evidence="3">The sequence shown here is derived from an EMBL/GenBank/DDBJ whole genome shotgun (WGS) entry which is preliminary data.</text>
</comment>
<evidence type="ECO:0000256" key="1">
    <source>
        <dbReference type="ARBA" id="ARBA00023002"/>
    </source>
</evidence>
<dbReference type="InterPro" id="IPR036188">
    <property type="entry name" value="FAD/NAD-bd_sf"/>
</dbReference>
<feature type="region of interest" description="Disordered" evidence="2">
    <location>
        <begin position="160"/>
        <end position="182"/>
    </location>
</feature>
<dbReference type="Proteomes" id="UP000632322">
    <property type="component" value="Unassembled WGS sequence"/>
</dbReference>
<gene>
    <name evidence="3" type="ORF">GCM10010974_28730</name>
</gene>
<keyword evidence="4" id="KW-1185">Reference proteome</keyword>
<evidence type="ECO:0000313" key="4">
    <source>
        <dbReference type="Proteomes" id="UP000632322"/>
    </source>
</evidence>
<reference evidence="4" key="1">
    <citation type="journal article" date="2019" name="Int. J. Syst. Evol. Microbiol.">
        <title>The Global Catalogue of Microorganisms (GCM) 10K type strain sequencing project: providing services to taxonomists for standard genome sequencing and annotation.</title>
        <authorList>
            <consortium name="The Broad Institute Genomics Platform"/>
            <consortium name="The Broad Institute Genome Sequencing Center for Infectious Disease"/>
            <person name="Wu L."/>
            <person name="Ma J."/>
        </authorList>
    </citation>
    <scope>NUCLEOTIDE SEQUENCE [LARGE SCALE GENOMIC DNA]</scope>
    <source>
        <strain evidence="4">CGMCC 1.15472</strain>
    </source>
</reference>
<dbReference type="InterPro" id="IPR050982">
    <property type="entry name" value="Auxin_biosynth/cation_transpt"/>
</dbReference>
<dbReference type="PRINTS" id="PR00411">
    <property type="entry name" value="PNDRDTASEI"/>
</dbReference>
<dbReference type="SUPFAM" id="SSF51905">
    <property type="entry name" value="FAD/NAD(P)-binding domain"/>
    <property type="match status" value="1"/>
</dbReference>
<dbReference type="Pfam" id="PF13738">
    <property type="entry name" value="Pyr_redox_3"/>
    <property type="match status" value="1"/>
</dbReference>
<dbReference type="RefSeq" id="WP_181271953.1">
    <property type="nucleotide sequence ID" value="NZ_BMJG01000012.1"/>
</dbReference>
<accession>A0ABQ1MQ64</accession>
<dbReference type="PANTHER" id="PTHR43539:SF78">
    <property type="entry name" value="FLAVIN-CONTAINING MONOOXYGENASE"/>
    <property type="match status" value="1"/>
</dbReference>
<proteinExistence type="predicted"/>
<organism evidence="3 4">
    <name type="scientific">Brevibacterium sediminis</name>
    <dbReference type="NCBI Taxonomy" id="1857024"/>
    <lineage>
        <taxon>Bacteria</taxon>
        <taxon>Bacillati</taxon>
        <taxon>Actinomycetota</taxon>
        <taxon>Actinomycetes</taxon>
        <taxon>Micrococcales</taxon>
        <taxon>Brevibacteriaceae</taxon>
        <taxon>Brevibacterium</taxon>
    </lineage>
</organism>
<protein>
    <submittedName>
        <fullName evidence="3">Flavoprotein</fullName>
    </submittedName>
</protein>
<evidence type="ECO:0000256" key="2">
    <source>
        <dbReference type="SAM" id="MobiDB-lite"/>
    </source>
</evidence>
<dbReference type="PANTHER" id="PTHR43539">
    <property type="entry name" value="FLAVIN-BINDING MONOOXYGENASE-LIKE PROTEIN (AFU_ORTHOLOGUE AFUA_4G09220)"/>
    <property type="match status" value="1"/>
</dbReference>
<name>A0ABQ1MQ64_9MICO</name>
<dbReference type="PRINTS" id="PR00368">
    <property type="entry name" value="FADPNR"/>
</dbReference>
<keyword evidence="1" id="KW-0560">Oxidoreductase</keyword>
<dbReference type="Gene3D" id="3.50.50.60">
    <property type="entry name" value="FAD/NAD(P)-binding domain"/>
    <property type="match status" value="1"/>
</dbReference>
<evidence type="ECO:0000313" key="3">
    <source>
        <dbReference type="EMBL" id="GGC44612.1"/>
    </source>
</evidence>
<sequence length="479" mass="50031">MTDYALEQLPVAVIGSGPVGLAAAAQLVRRGVRPLVLEAGTTVAAAVAEWGHIGLFSPWKYNIDEAARSLLAPTDWHEPDGDRLPTGAELIRDYLKPLAETAELRDSVLIDTRVVAVSRVGMDRTGTAQRESTPFLIRTRSSDGTSADLQVRAVIDASGTWESPNPLGQSGLAATGEAEARRSGFVTSPLPDVVGRDREQFVGQRTLVVGGGHSAANTLLALAELREEAPGTRIGWVLRRSDPASVYGGEDQDGLPARGALGTRLRHLVETGVIEVHASTTITGFSTDGRGTLAAESGGESVTLHADRVVPAAGFRPDLGFLREIRLDLDPIVEAPRQLGPLIDPEYHSCGTVAPHGARVLGHPEPNFYIVGMKSYGRAPTFLMYTGYEQIRSVVAAIAGDQEAADRVELVLPETGVCSTDAGSSCVAPTGKSGFVDLPDTAAASDASDAAGCCGPAEPVVIGIPTGTEHGRSGESGNG</sequence>